<proteinExistence type="predicted"/>
<reference evidence="4" key="2">
    <citation type="journal article" date="2023" name="Science">
        <title>Genomic signatures of disease resistance in endangered staghorn corals.</title>
        <authorList>
            <person name="Vollmer S.V."/>
            <person name="Selwyn J.D."/>
            <person name="Despard B.A."/>
            <person name="Roesel C.L."/>
        </authorList>
    </citation>
    <scope>NUCLEOTIDE SEQUENCE</scope>
    <source>
        <strain evidence="4">K2</strain>
    </source>
</reference>
<name>A0AAD9PTN6_ACRCE</name>
<reference evidence="4" key="1">
    <citation type="journal article" date="2023" name="G3 (Bethesda)">
        <title>Whole genome assembly and annotation of the endangered Caribbean coral Acropora cervicornis.</title>
        <authorList>
            <person name="Selwyn J.D."/>
            <person name="Vollmer S.V."/>
        </authorList>
    </citation>
    <scope>NUCLEOTIDE SEQUENCE</scope>
    <source>
        <strain evidence="4">K2</strain>
    </source>
</reference>
<evidence type="ECO:0000256" key="2">
    <source>
        <dbReference type="SAM" id="MobiDB-lite"/>
    </source>
</evidence>
<dbReference type="PANTHER" id="PTHR23080">
    <property type="entry name" value="THAP DOMAIN PROTEIN"/>
    <property type="match status" value="1"/>
</dbReference>
<dbReference type="PANTHER" id="PTHR23080:SF142">
    <property type="entry name" value="SI:CH211-69L10.4"/>
    <property type="match status" value="1"/>
</dbReference>
<accession>A0AAD9PTN6</accession>
<evidence type="ECO:0000313" key="4">
    <source>
        <dbReference type="EMBL" id="KAK2548902.1"/>
    </source>
</evidence>
<dbReference type="Proteomes" id="UP001249851">
    <property type="component" value="Unassembled WGS sequence"/>
</dbReference>
<dbReference type="InterPro" id="IPR027805">
    <property type="entry name" value="Transposase_HTH_dom"/>
</dbReference>
<dbReference type="Pfam" id="PF13613">
    <property type="entry name" value="HTH_Tnp_4"/>
    <property type="match status" value="1"/>
</dbReference>
<evidence type="ECO:0000259" key="3">
    <source>
        <dbReference type="Pfam" id="PF13613"/>
    </source>
</evidence>
<gene>
    <name evidence="4" type="ORF">P5673_030844</name>
</gene>
<comment type="caution">
    <text evidence="4">The sequence shown here is derived from an EMBL/GenBank/DDBJ whole genome shotgun (WGS) entry which is preliminary data.</text>
</comment>
<evidence type="ECO:0000256" key="1">
    <source>
        <dbReference type="SAM" id="Coils"/>
    </source>
</evidence>
<feature type="coiled-coil region" evidence="1">
    <location>
        <begin position="127"/>
        <end position="154"/>
    </location>
</feature>
<feature type="compositionally biased region" description="Basic and acidic residues" evidence="2">
    <location>
        <begin position="71"/>
        <end position="83"/>
    </location>
</feature>
<keyword evidence="5" id="KW-1185">Reference proteome</keyword>
<keyword evidence="1" id="KW-0175">Coiled coil</keyword>
<feature type="domain" description="Transposase Helix-turn-helix" evidence="3">
    <location>
        <begin position="222"/>
        <end position="273"/>
    </location>
</feature>
<organism evidence="4 5">
    <name type="scientific">Acropora cervicornis</name>
    <name type="common">Staghorn coral</name>
    <dbReference type="NCBI Taxonomy" id="6130"/>
    <lineage>
        <taxon>Eukaryota</taxon>
        <taxon>Metazoa</taxon>
        <taxon>Cnidaria</taxon>
        <taxon>Anthozoa</taxon>
        <taxon>Hexacorallia</taxon>
        <taxon>Scleractinia</taxon>
        <taxon>Astrocoeniina</taxon>
        <taxon>Acroporidae</taxon>
        <taxon>Acropora</taxon>
    </lineage>
</organism>
<feature type="region of interest" description="Disordered" evidence="2">
    <location>
        <begin position="71"/>
        <end position="92"/>
    </location>
</feature>
<dbReference type="AlphaFoldDB" id="A0AAD9PTN6"/>
<dbReference type="EMBL" id="JARQWQ010000136">
    <property type="protein sequence ID" value="KAK2548902.1"/>
    <property type="molecule type" value="Genomic_DNA"/>
</dbReference>
<evidence type="ECO:0000313" key="5">
    <source>
        <dbReference type="Proteomes" id="UP001249851"/>
    </source>
</evidence>
<protein>
    <recommendedName>
        <fullName evidence="3">Transposase Helix-turn-helix domain-containing protein</fullName>
    </recommendedName>
</protein>
<sequence>MGCVPEFAVFTSALPLALRSRNTSSSRDSFWFWASVRRISRSKARVLEGRIWSAVAEEAGAEPSQFNWTREKPIRKPPKDRIQPESVGADESATSDLVSILCDDLTDTSPGDPQTEANVILEMQAKSATLESKLSICQEKLRDAIEEMEILLRRQFSFDKVKHDNSAIMFYTGFPSCEVLISFFHYIEPKISKMQYWKIEILLKESQSYQTDENRMKPGPSRKLNSLDEFFLVLMRLKAGLFVQDLSDRFGISITTISRICITWVNFLYYELKDMFPFPSQELVRKNMPREFAQFPTTRIILDCTELFIERPSAMLAQSETWSEYKLYVSCLTLSIENCRLKRISISSSASLSFS</sequence>